<dbReference type="HOGENOM" id="CLU_2477002_0_0_0"/>
<reference evidence="1" key="1">
    <citation type="journal article" date="2015" name="PeerJ">
        <title>First genomic representation of candidate bacterial phylum KSB3 points to enhanced environmental sensing as a trigger of wastewater bulking.</title>
        <authorList>
            <person name="Sekiguchi Y."/>
            <person name="Ohashi A."/>
            <person name="Parks D.H."/>
            <person name="Yamauchi T."/>
            <person name="Tyson G.W."/>
            <person name="Hugenholtz P."/>
        </authorList>
    </citation>
    <scope>NUCLEOTIDE SEQUENCE [LARGE SCALE GENOMIC DNA]</scope>
</reference>
<accession>A0A081BMX7</accession>
<evidence type="ECO:0000313" key="2">
    <source>
        <dbReference type="Proteomes" id="UP000030700"/>
    </source>
</evidence>
<name>A0A081BMX7_9BACT</name>
<sequence>MIEDHDMRQRLMEASNHQQWMMTAPVFIACVADLQCRIQNTRGIVLNEDTALPELKLIIIRDTTIAIEHLVIEAMRHDLGTVLGGLV</sequence>
<protein>
    <submittedName>
        <fullName evidence="1">Nitroreductase</fullName>
    </submittedName>
</protein>
<dbReference type="GO" id="GO:0016491">
    <property type="term" value="F:oxidoreductase activity"/>
    <property type="evidence" value="ECO:0007669"/>
    <property type="project" value="InterPro"/>
</dbReference>
<dbReference type="Gene3D" id="3.40.109.10">
    <property type="entry name" value="NADH Oxidase"/>
    <property type="match status" value="1"/>
</dbReference>
<dbReference type="SUPFAM" id="SSF55469">
    <property type="entry name" value="FMN-dependent nitroreductase-like"/>
    <property type="match status" value="1"/>
</dbReference>
<dbReference type="EMBL" id="DF820457">
    <property type="protein sequence ID" value="GAK51743.1"/>
    <property type="molecule type" value="Genomic_DNA"/>
</dbReference>
<proteinExistence type="predicted"/>
<dbReference type="Proteomes" id="UP000030700">
    <property type="component" value="Unassembled WGS sequence"/>
</dbReference>
<organism evidence="1">
    <name type="scientific">Candidatus Moduliflexus flocculans</name>
    <dbReference type="NCBI Taxonomy" id="1499966"/>
    <lineage>
        <taxon>Bacteria</taxon>
        <taxon>Candidatus Moduliflexota</taxon>
        <taxon>Candidatus Moduliflexia</taxon>
        <taxon>Candidatus Moduliflexales</taxon>
        <taxon>Candidatus Moduliflexaceae</taxon>
    </lineage>
</organism>
<dbReference type="InterPro" id="IPR000415">
    <property type="entry name" value="Nitroreductase-like"/>
</dbReference>
<gene>
    <name evidence="1" type="ORF">U14_02988</name>
</gene>
<dbReference type="AlphaFoldDB" id="A0A081BMX7"/>
<keyword evidence="2" id="KW-1185">Reference proteome</keyword>
<evidence type="ECO:0000313" key="1">
    <source>
        <dbReference type="EMBL" id="GAK51743.1"/>
    </source>
</evidence>
<dbReference type="STRING" id="1499966.U14_02988"/>